<dbReference type="EMBL" id="CAJNBH010000013">
    <property type="protein sequence ID" value="CAE6785946.1"/>
    <property type="molecule type" value="Genomic_DNA"/>
</dbReference>
<dbReference type="RefSeq" id="WP_234476875.1">
    <property type="nucleotide sequence ID" value="NZ_CAJNBH010000013.1"/>
</dbReference>
<proteinExistence type="predicted"/>
<feature type="transmembrane region" description="Helical" evidence="2">
    <location>
        <begin position="212"/>
        <end position="235"/>
    </location>
</feature>
<evidence type="ECO:0000256" key="2">
    <source>
        <dbReference type="SAM" id="Phobius"/>
    </source>
</evidence>
<gene>
    <name evidence="3" type="ORF">R69776_04542</name>
</gene>
<organism evidence="3 4">
    <name type="scientific">Paraburkholderia nemoris</name>
    <dbReference type="NCBI Taxonomy" id="2793076"/>
    <lineage>
        <taxon>Bacteria</taxon>
        <taxon>Pseudomonadati</taxon>
        <taxon>Pseudomonadota</taxon>
        <taxon>Betaproteobacteria</taxon>
        <taxon>Burkholderiales</taxon>
        <taxon>Burkholderiaceae</taxon>
        <taxon>Paraburkholderia</taxon>
    </lineage>
</organism>
<keyword evidence="2" id="KW-0812">Transmembrane</keyword>
<sequence>MLDQLLEVLGNSHFEAYLAGPLLGVLFGVIFNALGKRPGPDNAGSTPRDVRREIDEYRRRSSERQDVHHHHHYHGARPSSNDDGGGVIFLAGLAMMVALFLFAAFLPQIAGTLYFFNTTVAMCCITAALLACLTGRFNTIDWWLQAVFPAVVSVGCFWLTTKVRAAISPDVIVYAQSLIADKPLNVGTILSAAMKFFTSLGNEYGQWMVFDMLAFACVITCAIFAFLRFVFYVSLSNAREGGGGGWVWLALRTEKFGGNGSAFFVVFLFVLGTFLARGDVYRLLHQMS</sequence>
<protein>
    <submittedName>
        <fullName evidence="3">Uncharacterized protein</fullName>
    </submittedName>
</protein>
<name>A0ABM8S310_9BURK</name>
<keyword evidence="4" id="KW-1185">Reference proteome</keyword>
<accession>A0ABM8S310</accession>
<evidence type="ECO:0000313" key="3">
    <source>
        <dbReference type="EMBL" id="CAE6785946.1"/>
    </source>
</evidence>
<dbReference type="Proteomes" id="UP000673821">
    <property type="component" value="Unassembled WGS sequence"/>
</dbReference>
<evidence type="ECO:0000256" key="1">
    <source>
        <dbReference type="SAM" id="MobiDB-lite"/>
    </source>
</evidence>
<feature type="transmembrane region" description="Helical" evidence="2">
    <location>
        <begin position="112"/>
        <end position="133"/>
    </location>
</feature>
<reference evidence="3 4" key="1">
    <citation type="submission" date="2021-02" db="EMBL/GenBank/DDBJ databases">
        <authorList>
            <person name="Vanwijnsberghe S."/>
        </authorList>
    </citation>
    <scope>NUCLEOTIDE SEQUENCE [LARGE SCALE GENOMIC DNA]</scope>
    <source>
        <strain evidence="3 4">R-69776</strain>
    </source>
</reference>
<keyword evidence="2" id="KW-1133">Transmembrane helix</keyword>
<keyword evidence="2" id="KW-0472">Membrane</keyword>
<comment type="caution">
    <text evidence="3">The sequence shown here is derived from an EMBL/GenBank/DDBJ whole genome shotgun (WGS) entry which is preliminary data.</text>
</comment>
<feature type="region of interest" description="Disordered" evidence="1">
    <location>
        <begin position="61"/>
        <end position="80"/>
    </location>
</feature>
<feature type="transmembrane region" description="Helical" evidence="2">
    <location>
        <begin position="16"/>
        <end position="35"/>
    </location>
</feature>
<evidence type="ECO:0000313" key="4">
    <source>
        <dbReference type="Proteomes" id="UP000673821"/>
    </source>
</evidence>
<feature type="transmembrane region" description="Helical" evidence="2">
    <location>
        <begin position="256"/>
        <end position="276"/>
    </location>
</feature>
<feature type="transmembrane region" description="Helical" evidence="2">
    <location>
        <begin position="140"/>
        <end position="160"/>
    </location>
</feature>
<feature type="transmembrane region" description="Helical" evidence="2">
    <location>
        <begin position="87"/>
        <end position="106"/>
    </location>
</feature>